<dbReference type="KEGG" id="tpp:TPASS_0139"/>
<evidence type="ECO:0000259" key="1">
    <source>
        <dbReference type="PROSITE" id="PS51201"/>
    </source>
</evidence>
<protein>
    <recommendedName>
        <fullName evidence="1">RCK N-terminal domain-containing protein</fullName>
    </recommendedName>
</protein>
<dbReference type="Proteomes" id="UP000001202">
    <property type="component" value="Chromosome"/>
</dbReference>
<evidence type="ECO:0000313" key="3">
    <source>
        <dbReference type="Proteomes" id="UP000001202"/>
    </source>
</evidence>
<dbReference type="Gene3D" id="3.40.50.720">
    <property type="entry name" value="NAD(P)-binding Rossmann-like Domain"/>
    <property type="match status" value="1"/>
</dbReference>
<dbReference type="PATRIC" id="fig|455434.6.peg.145"/>
<dbReference type="EMBL" id="CP000805">
    <property type="protein sequence ID" value="ACD70566.1"/>
    <property type="molecule type" value="Genomic_DNA"/>
</dbReference>
<dbReference type="GO" id="GO:0006813">
    <property type="term" value="P:potassium ion transport"/>
    <property type="evidence" value="ECO:0007669"/>
    <property type="project" value="InterPro"/>
</dbReference>
<dbReference type="RefSeq" id="WP_010881587.1">
    <property type="nucleotide sequence ID" value="NC_010741.1"/>
</dbReference>
<dbReference type="PANTHER" id="PTHR43833">
    <property type="entry name" value="POTASSIUM CHANNEL PROTEIN 2-RELATED-RELATED"/>
    <property type="match status" value="1"/>
</dbReference>
<name>A0A0H3BIG8_TREPS</name>
<dbReference type="InterPro" id="IPR036291">
    <property type="entry name" value="NAD(P)-bd_dom_sf"/>
</dbReference>
<sequence length="230" mass="25323">MAVKRNFAVVGLGAFGYRVCEVLVQGGGSVVAIDNNAQTVEKVKKVVSVAILIDTTSETELMKAPLDDVDVAIVAIGTNLQASILTTALLKQRDIPYILARATSPIHETILRKIGANEILNIEVASATTIAKRLVAPDVTDAIAMTDDISLREIVAPRFFTDKTLEELELREKFNVKIVAVVRTDMDIDPTGNSLPKKNIYYPDNAFTFRRADRMFVLGHNRDLRELTQI</sequence>
<dbReference type="InterPro" id="IPR003148">
    <property type="entry name" value="RCK_N"/>
</dbReference>
<evidence type="ECO:0000313" key="2">
    <source>
        <dbReference type="EMBL" id="ACD70566.1"/>
    </source>
</evidence>
<dbReference type="GeneID" id="93875931"/>
<dbReference type="PROSITE" id="PS51201">
    <property type="entry name" value="RCK_N"/>
    <property type="match status" value="1"/>
</dbReference>
<proteinExistence type="predicted"/>
<reference evidence="2 3" key="1">
    <citation type="journal article" date="2008" name="BMC Microbiol.">
        <title>Complete genome sequence of Treponema pallidum ssp. pallidum strain SS14 determined with oligonucleotide arrays.</title>
        <authorList>
            <person name="Matejkova P."/>
            <person name="Strouhal M."/>
            <person name="Smajs D."/>
            <person name="Norris S.J."/>
            <person name="Palzkill T."/>
            <person name="Petrosino J.F."/>
            <person name="Sodergren E."/>
            <person name="Norton J.E."/>
            <person name="Singh J."/>
            <person name="Richmond T.A."/>
            <person name="Molla M.N."/>
            <person name="Albert T.J."/>
            <person name="Weinstock G.M."/>
        </authorList>
    </citation>
    <scope>NUCLEOTIDE SEQUENCE [LARGE SCALE GENOMIC DNA]</scope>
    <source>
        <strain evidence="2 3">SS14</strain>
    </source>
</reference>
<accession>A0A0H3BIG8</accession>
<dbReference type="AlphaFoldDB" id="A0A0H3BIG8"/>
<gene>
    <name evidence="2" type="ordered locus">TPASS_0139</name>
</gene>
<dbReference type="SUPFAM" id="SSF116726">
    <property type="entry name" value="TrkA C-terminal domain-like"/>
    <property type="match status" value="1"/>
</dbReference>
<dbReference type="Gene3D" id="3.30.70.1450">
    <property type="entry name" value="Regulator of K+ conductance, C-terminal domain"/>
    <property type="match status" value="1"/>
</dbReference>
<dbReference type="PANTHER" id="PTHR43833:SF7">
    <property type="entry name" value="KTR SYSTEM POTASSIUM UPTAKE PROTEIN C"/>
    <property type="match status" value="1"/>
</dbReference>
<feature type="domain" description="RCK N-terminal" evidence="1">
    <location>
        <begin position="4"/>
        <end position="121"/>
    </location>
</feature>
<dbReference type="InterPro" id="IPR050721">
    <property type="entry name" value="Trk_Ktr_HKT_K-transport"/>
</dbReference>
<dbReference type="SUPFAM" id="SSF51735">
    <property type="entry name" value="NAD(P)-binding Rossmann-fold domains"/>
    <property type="match status" value="1"/>
</dbReference>
<dbReference type="InterPro" id="IPR036721">
    <property type="entry name" value="RCK_C_sf"/>
</dbReference>
<dbReference type="Pfam" id="PF02254">
    <property type="entry name" value="TrkA_N"/>
    <property type="match status" value="1"/>
</dbReference>
<organism evidence="2 3">
    <name type="scientific">Treponema pallidum subsp. pallidum (strain SS14)</name>
    <dbReference type="NCBI Taxonomy" id="455434"/>
    <lineage>
        <taxon>Bacteria</taxon>
        <taxon>Pseudomonadati</taxon>
        <taxon>Spirochaetota</taxon>
        <taxon>Spirochaetia</taxon>
        <taxon>Spirochaetales</taxon>
        <taxon>Treponemataceae</taxon>
        <taxon>Treponema</taxon>
    </lineage>
</organism>